<dbReference type="UniPathway" id="UPA00159">
    <property type="reaction ID" value="UER00275"/>
</dbReference>
<evidence type="ECO:0000256" key="3">
    <source>
        <dbReference type="ARBA" id="ARBA00007614"/>
    </source>
</evidence>
<dbReference type="GO" id="GO:0044210">
    <property type="term" value="P:'de novo' CTP biosynthetic process"/>
    <property type="evidence" value="ECO:0007669"/>
    <property type="project" value="UniProtKB-UniRule"/>
</dbReference>
<comment type="catalytic activity">
    <reaction evidence="10 11">
        <text>UMP + ATP = UDP + ADP</text>
        <dbReference type="Rhea" id="RHEA:24400"/>
        <dbReference type="ChEBI" id="CHEBI:30616"/>
        <dbReference type="ChEBI" id="CHEBI:57865"/>
        <dbReference type="ChEBI" id="CHEBI:58223"/>
        <dbReference type="ChEBI" id="CHEBI:456216"/>
        <dbReference type="EC" id="2.7.4.22"/>
    </reaction>
</comment>
<evidence type="ECO:0000256" key="2">
    <source>
        <dbReference type="ARBA" id="ARBA00004791"/>
    </source>
</evidence>
<evidence type="ECO:0000259" key="12">
    <source>
        <dbReference type="Pfam" id="PF00696"/>
    </source>
</evidence>
<dbReference type="PIRSF" id="PIRSF005650">
    <property type="entry name" value="Uridylate_kin"/>
    <property type="match status" value="1"/>
</dbReference>
<dbReference type="InterPro" id="IPR011818">
    <property type="entry name" value="Uridylate_kinase_arch/spir"/>
</dbReference>
<dbReference type="GO" id="GO:0005524">
    <property type="term" value="F:ATP binding"/>
    <property type="evidence" value="ECO:0007669"/>
    <property type="project" value="UniProtKB-KW"/>
</dbReference>
<dbReference type="CDD" id="cd04253">
    <property type="entry name" value="AAK_UMPK-PyrH-Pf"/>
    <property type="match status" value="1"/>
</dbReference>
<feature type="binding site" evidence="11">
    <location>
        <position position="148"/>
    </location>
    <ligand>
        <name>ATP</name>
        <dbReference type="ChEBI" id="CHEBI:30616"/>
    </ligand>
</feature>
<evidence type="ECO:0000256" key="4">
    <source>
        <dbReference type="ARBA" id="ARBA00022490"/>
    </source>
</evidence>
<keyword evidence="6 11" id="KW-0547">Nucleotide-binding</keyword>
<comment type="subcellular location">
    <subcellularLocation>
        <location evidence="1 11">Cytoplasm</location>
    </subcellularLocation>
</comment>
<evidence type="ECO:0000313" key="14">
    <source>
        <dbReference type="Proteomes" id="UP000070311"/>
    </source>
</evidence>
<accession>A0A133VD92</accession>
<dbReference type="PANTHER" id="PTHR42833:SF4">
    <property type="entry name" value="URIDYLATE KINASE PUMPKIN, CHLOROPLASTIC"/>
    <property type="match status" value="1"/>
</dbReference>
<dbReference type="InterPro" id="IPR001048">
    <property type="entry name" value="Asp/Glu/Uridylate_kinase"/>
</dbReference>
<protein>
    <recommendedName>
        <fullName evidence="11">Uridylate kinase</fullName>
        <shortName evidence="11">UK</shortName>
        <ecNumber evidence="11">2.7.4.22</ecNumber>
    </recommendedName>
    <alternativeName>
        <fullName evidence="11">Uridine monophosphate kinase</fullName>
        <shortName evidence="11">UMP kinase</shortName>
        <shortName evidence="11">UMPK</shortName>
    </alternativeName>
</protein>
<dbReference type="EC" id="2.7.4.22" evidence="11"/>
<evidence type="ECO:0000256" key="7">
    <source>
        <dbReference type="ARBA" id="ARBA00022777"/>
    </source>
</evidence>
<comment type="similarity">
    <text evidence="3 11">Belongs to the UMP kinase family.</text>
</comment>
<feature type="binding site" evidence="11">
    <location>
        <position position="48"/>
    </location>
    <ligand>
        <name>ATP</name>
        <dbReference type="ChEBI" id="CHEBI:30616"/>
    </ligand>
</feature>
<dbReference type="PATRIC" id="fig|1698279.3.peg.510"/>
<dbReference type="GO" id="GO:0006225">
    <property type="term" value="P:UDP biosynthetic process"/>
    <property type="evidence" value="ECO:0007669"/>
    <property type="project" value="TreeGrafter"/>
</dbReference>
<evidence type="ECO:0000313" key="13">
    <source>
        <dbReference type="EMBL" id="KXB04426.1"/>
    </source>
</evidence>
<evidence type="ECO:0000256" key="8">
    <source>
        <dbReference type="ARBA" id="ARBA00022840"/>
    </source>
</evidence>
<sequence length="225" mass="24176">MTTVINLGGSVLAPSLEKENFEEYANSLREIAKQEQLFIVTGGGVKAREYIGVARELGVNEAVCDKIGIDVTRLNARLLISALKSEAYPDPPKSYKEAENAMALDKIIVMGGVIPGQSTDAVAAILAEYVQADQIIFATSVNGVYDKDPNLNGDAKKIDKLSPTKLVKIVMETEIKAGSKAVVDPLAAKVIERSKIPTVVMNGKDPEAIKKAVLENKHQGTIIED</sequence>
<dbReference type="FunFam" id="3.40.1160.10:FF:000030">
    <property type="entry name" value="Uridylate kinase"/>
    <property type="match status" value="1"/>
</dbReference>
<dbReference type="GO" id="GO:0005737">
    <property type="term" value="C:cytoplasm"/>
    <property type="evidence" value="ECO:0007669"/>
    <property type="project" value="UniProtKB-SubCell"/>
</dbReference>
<evidence type="ECO:0000256" key="5">
    <source>
        <dbReference type="ARBA" id="ARBA00022679"/>
    </source>
</evidence>
<dbReference type="PANTHER" id="PTHR42833">
    <property type="entry name" value="URIDYLATE KINASE"/>
    <property type="match status" value="1"/>
</dbReference>
<comment type="caution">
    <text evidence="11">Lacks conserved residue(s) required for the propagation of feature annotation.</text>
</comment>
<gene>
    <name evidence="11" type="primary">pyrH</name>
    <name evidence="13" type="ORF">AKJ50_02400</name>
</gene>
<dbReference type="InterPro" id="IPR036393">
    <property type="entry name" value="AceGlu_kinase-like_sf"/>
</dbReference>
<feature type="binding site" evidence="11">
    <location>
        <begin position="113"/>
        <end position="119"/>
    </location>
    <ligand>
        <name>UMP</name>
        <dbReference type="ChEBI" id="CHEBI:57865"/>
    </ligand>
</feature>
<name>A0A133VD92_9EURY</name>
<dbReference type="EMBL" id="LHYD01000063">
    <property type="protein sequence ID" value="KXB04426.1"/>
    <property type="molecule type" value="Genomic_DNA"/>
</dbReference>
<evidence type="ECO:0000256" key="1">
    <source>
        <dbReference type="ARBA" id="ARBA00004496"/>
    </source>
</evidence>
<feature type="binding site" evidence="11">
    <location>
        <begin position="9"/>
        <end position="10"/>
    </location>
    <ligand>
        <name>ATP</name>
        <dbReference type="ChEBI" id="CHEBI:30616"/>
    </ligand>
</feature>
<dbReference type="InterPro" id="IPR011817">
    <property type="entry name" value="Uridylate_kinase"/>
</dbReference>
<feature type="binding site" evidence="11">
    <location>
        <position position="139"/>
    </location>
    <ligand>
        <name>ATP</name>
        <dbReference type="ChEBI" id="CHEBI:30616"/>
    </ligand>
</feature>
<reference evidence="13 14" key="1">
    <citation type="journal article" date="2016" name="Sci. Rep.">
        <title>Metabolic traits of an uncultured archaeal lineage -MSBL1- from brine pools of the Red Sea.</title>
        <authorList>
            <person name="Mwirichia R."/>
            <person name="Alam I."/>
            <person name="Rashid M."/>
            <person name="Vinu M."/>
            <person name="Ba-Alawi W."/>
            <person name="Anthony Kamau A."/>
            <person name="Kamanda Ngugi D."/>
            <person name="Goker M."/>
            <person name="Klenk H.P."/>
            <person name="Bajic V."/>
            <person name="Stingl U."/>
        </authorList>
    </citation>
    <scope>NUCLEOTIDE SEQUENCE [LARGE SCALE GENOMIC DNA]</scope>
    <source>
        <strain evidence="13">SCGC-AAA382A13</strain>
    </source>
</reference>
<comment type="pathway">
    <text evidence="2 11">Pyrimidine metabolism; CTP biosynthesis via de novo pathway; UDP from UMP (UMPK route): step 1/1.</text>
</comment>
<dbReference type="NCBIfam" id="TIGR02076">
    <property type="entry name" value="pyrH_arch"/>
    <property type="match status" value="1"/>
</dbReference>
<feature type="binding site" evidence="11">
    <location>
        <position position="43"/>
    </location>
    <ligand>
        <name>UMP</name>
        <dbReference type="ChEBI" id="CHEBI:57865"/>
    </ligand>
</feature>
<evidence type="ECO:0000256" key="11">
    <source>
        <dbReference type="HAMAP-Rule" id="MF_01220"/>
    </source>
</evidence>
<evidence type="ECO:0000256" key="6">
    <source>
        <dbReference type="ARBA" id="ARBA00022741"/>
    </source>
</evidence>
<feature type="binding site" evidence="11">
    <location>
        <position position="44"/>
    </location>
    <ligand>
        <name>ATP</name>
        <dbReference type="ChEBI" id="CHEBI:30616"/>
    </ligand>
</feature>
<evidence type="ECO:0000256" key="10">
    <source>
        <dbReference type="ARBA" id="ARBA00047767"/>
    </source>
</evidence>
<comment type="activity regulation">
    <text evidence="11">Inhibited by UTP.</text>
</comment>
<feature type="domain" description="Aspartate/glutamate/uridylate kinase" evidence="12">
    <location>
        <begin position="1"/>
        <end position="202"/>
    </location>
</feature>
<keyword evidence="4 11" id="KW-0963">Cytoplasm</keyword>
<feature type="binding site" evidence="11">
    <location>
        <position position="65"/>
    </location>
    <ligand>
        <name>UMP</name>
        <dbReference type="ChEBI" id="CHEBI:57865"/>
    </ligand>
</feature>
<proteinExistence type="inferred from homology"/>
<feature type="binding site" evidence="11">
    <location>
        <position position="145"/>
    </location>
    <ligand>
        <name>ATP</name>
        <dbReference type="ChEBI" id="CHEBI:30616"/>
    </ligand>
</feature>
<comment type="subunit">
    <text evidence="11">Homohexamer.</text>
</comment>
<dbReference type="AlphaFoldDB" id="A0A133VD92"/>
<dbReference type="Pfam" id="PF00696">
    <property type="entry name" value="AA_kinase"/>
    <property type="match status" value="1"/>
</dbReference>
<dbReference type="Proteomes" id="UP000070311">
    <property type="component" value="Unassembled WGS sequence"/>
</dbReference>
<keyword evidence="7 11" id="KW-0418">Kinase</keyword>
<dbReference type="Gene3D" id="3.40.1160.10">
    <property type="entry name" value="Acetylglutamate kinase-like"/>
    <property type="match status" value="1"/>
</dbReference>
<evidence type="ECO:0000256" key="9">
    <source>
        <dbReference type="ARBA" id="ARBA00022975"/>
    </source>
</evidence>
<keyword evidence="14" id="KW-1185">Reference proteome</keyword>
<dbReference type="HAMAP" id="MF_01220_A">
    <property type="entry name" value="PyrH_A"/>
    <property type="match status" value="1"/>
</dbReference>
<organism evidence="13 14">
    <name type="scientific">candidate division MSBL1 archaeon SCGC-AAA382A13</name>
    <dbReference type="NCBI Taxonomy" id="1698279"/>
    <lineage>
        <taxon>Archaea</taxon>
        <taxon>Methanobacteriati</taxon>
        <taxon>Methanobacteriota</taxon>
        <taxon>candidate division MSBL1</taxon>
    </lineage>
</organism>
<comment type="caution">
    <text evidence="13">The sequence shown here is derived from an EMBL/GenBank/DDBJ whole genome shotgun (WGS) entry which is preliminary data.</text>
</comment>
<keyword evidence="9 11" id="KW-0665">Pyrimidine biosynthesis</keyword>
<dbReference type="GO" id="GO:0033862">
    <property type="term" value="F:UMP kinase activity"/>
    <property type="evidence" value="ECO:0007669"/>
    <property type="project" value="UniProtKB-EC"/>
</dbReference>
<keyword evidence="8 11" id="KW-0067">ATP-binding</keyword>
<comment type="function">
    <text evidence="11">Catalyzes the reversible phosphorylation of UMP to UDP.</text>
</comment>
<keyword evidence="5 11" id="KW-0808">Transferase</keyword>
<dbReference type="SUPFAM" id="SSF53633">
    <property type="entry name" value="Carbamate kinase-like"/>
    <property type="match status" value="1"/>
</dbReference>